<keyword evidence="1" id="KW-0732">Signal</keyword>
<evidence type="ECO:0000313" key="2">
    <source>
        <dbReference type="EMBL" id="GAA3844199.1"/>
    </source>
</evidence>
<proteinExistence type="predicted"/>
<dbReference type="Proteomes" id="UP001500888">
    <property type="component" value="Unassembled WGS sequence"/>
</dbReference>
<dbReference type="RefSeq" id="WP_344952884.1">
    <property type="nucleotide sequence ID" value="NZ_BAAAZR010000059.1"/>
</dbReference>
<organism evidence="2 3">
    <name type="scientific">Sphaerisporangium flaviroseum</name>
    <dbReference type="NCBI Taxonomy" id="509199"/>
    <lineage>
        <taxon>Bacteria</taxon>
        <taxon>Bacillati</taxon>
        <taxon>Actinomycetota</taxon>
        <taxon>Actinomycetes</taxon>
        <taxon>Streptosporangiales</taxon>
        <taxon>Streptosporangiaceae</taxon>
        <taxon>Sphaerisporangium</taxon>
    </lineage>
</organism>
<protein>
    <recommendedName>
        <fullName evidence="4">SH3 domain-containing protein</fullName>
    </recommendedName>
</protein>
<evidence type="ECO:0008006" key="4">
    <source>
        <dbReference type="Google" id="ProtNLM"/>
    </source>
</evidence>
<dbReference type="EMBL" id="BAAAZR010000059">
    <property type="protein sequence ID" value="GAA3844199.1"/>
    <property type="molecule type" value="Genomic_DNA"/>
</dbReference>
<sequence length="126" mass="13746">MKSGLLLKQLGAAAAALALTAGLVGPAQAQVQAAPSCAGWLHYNVSDDYDFTMQGTYLKSGPYGHCGTVTGVAQYTTVYIHCQVMNEYGYGWAWVRIEGTTKQGWANLAHLEYAPANSWQYEWCYP</sequence>
<keyword evidence="3" id="KW-1185">Reference proteome</keyword>
<reference evidence="3" key="1">
    <citation type="journal article" date="2019" name="Int. J. Syst. Evol. Microbiol.">
        <title>The Global Catalogue of Microorganisms (GCM) 10K type strain sequencing project: providing services to taxonomists for standard genome sequencing and annotation.</title>
        <authorList>
            <consortium name="The Broad Institute Genomics Platform"/>
            <consortium name="The Broad Institute Genome Sequencing Center for Infectious Disease"/>
            <person name="Wu L."/>
            <person name="Ma J."/>
        </authorList>
    </citation>
    <scope>NUCLEOTIDE SEQUENCE [LARGE SCALE GENOMIC DNA]</scope>
    <source>
        <strain evidence="3">JCM 16908</strain>
    </source>
</reference>
<gene>
    <name evidence="2" type="ORF">GCM10022226_79130</name>
</gene>
<feature type="chain" id="PRO_5047481289" description="SH3 domain-containing protein" evidence="1">
    <location>
        <begin position="30"/>
        <end position="126"/>
    </location>
</feature>
<accession>A0ABP7JHF2</accession>
<evidence type="ECO:0000313" key="3">
    <source>
        <dbReference type="Proteomes" id="UP001500888"/>
    </source>
</evidence>
<evidence type="ECO:0000256" key="1">
    <source>
        <dbReference type="SAM" id="SignalP"/>
    </source>
</evidence>
<name>A0ABP7JHF2_9ACTN</name>
<feature type="signal peptide" evidence="1">
    <location>
        <begin position="1"/>
        <end position="29"/>
    </location>
</feature>
<comment type="caution">
    <text evidence="2">The sequence shown here is derived from an EMBL/GenBank/DDBJ whole genome shotgun (WGS) entry which is preliminary data.</text>
</comment>